<proteinExistence type="predicted"/>
<organism evidence="2">
    <name type="scientific">uncultured Solirubrobacteraceae bacterium</name>
    <dbReference type="NCBI Taxonomy" id="1162706"/>
    <lineage>
        <taxon>Bacteria</taxon>
        <taxon>Bacillati</taxon>
        <taxon>Actinomycetota</taxon>
        <taxon>Thermoleophilia</taxon>
        <taxon>Solirubrobacterales</taxon>
        <taxon>Solirubrobacteraceae</taxon>
        <taxon>environmental samples</taxon>
    </lineage>
</organism>
<name>A0A6J4S3C4_9ACTN</name>
<feature type="compositionally biased region" description="Basic residues" evidence="1">
    <location>
        <begin position="24"/>
        <end position="38"/>
    </location>
</feature>
<feature type="non-terminal residue" evidence="2">
    <location>
        <position position="1"/>
    </location>
</feature>
<feature type="compositionally biased region" description="Basic residues" evidence="1">
    <location>
        <begin position="81"/>
        <end position="93"/>
    </location>
</feature>
<feature type="compositionally biased region" description="Low complexity" evidence="1">
    <location>
        <begin position="1"/>
        <end position="10"/>
    </location>
</feature>
<gene>
    <name evidence="2" type="ORF">AVDCRST_MAG67-1009</name>
</gene>
<feature type="non-terminal residue" evidence="2">
    <location>
        <position position="107"/>
    </location>
</feature>
<dbReference type="AlphaFoldDB" id="A0A6J4S3C4"/>
<accession>A0A6J4S3C4</accession>
<reference evidence="2" key="1">
    <citation type="submission" date="2020-02" db="EMBL/GenBank/DDBJ databases">
        <authorList>
            <person name="Meier V. D."/>
        </authorList>
    </citation>
    <scope>NUCLEOTIDE SEQUENCE</scope>
    <source>
        <strain evidence="2">AVDCRST_MAG67</strain>
    </source>
</reference>
<feature type="region of interest" description="Disordered" evidence="1">
    <location>
        <begin position="1"/>
        <end position="107"/>
    </location>
</feature>
<evidence type="ECO:0000256" key="1">
    <source>
        <dbReference type="SAM" id="MobiDB-lite"/>
    </source>
</evidence>
<dbReference type="EMBL" id="CADCVQ010000051">
    <property type="protein sequence ID" value="CAA9484281.1"/>
    <property type="molecule type" value="Genomic_DNA"/>
</dbReference>
<protein>
    <submittedName>
        <fullName evidence="2">Uncharacterized protein</fullName>
    </submittedName>
</protein>
<sequence>CPRLTAPPTARARRSCSTRCCAARSRRRASTPRRRTRPAVRCGASAPAPSPVPGPPWRWLSGPSSTPASKRSREPATRPPAGRRCRTGSRSRARSTATFRSATTRPP</sequence>
<evidence type="ECO:0000313" key="2">
    <source>
        <dbReference type="EMBL" id="CAA9484281.1"/>
    </source>
</evidence>
<feature type="compositionally biased region" description="Low complexity" evidence="1">
    <location>
        <begin position="94"/>
        <end position="107"/>
    </location>
</feature>